<dbReference type="Proteomes" id="UP001277561">
    <property type="component" value="Unassembled WGS sequence"/>
</dbReference>
<dbReference type="AlphaFoldDB" id="A0AAW9FND8"/>
<keyword evidence="4" id="KW-1185">Reference proteome</keyword>
<sequence>MTQLPPRLSRTLLGHYHEMMAAYHRSAAHKLPGGKGVIREDAVANFIGTWLSKRNRPHTNVFASAIGGEQLGPELDLVVLDEFDGVAWPIDAGAVNAVVTWEQIRVVVEVKSTLTEHTLNKACEAMNEVAAFAERNGDPVPTRLLFAYQIDPDLKDDLLYQFEEQGSDSYPFDAFVILQCGVFCSSELNDLRWGFASGLAPEKVANDGPYQDKAALEFGEQTRFARGFRSMGDGSHEETLMALACIVTNAVTDGKSTQALLSALKRVEYFPIS</sequence>
<comment type="caution">
    <text evidence="2">The sequence shown here is derived from an EMBL/GenBank/DDBJ whole genome shotgun (WGS) entry which is preliminary data.</text>
</comment>
<dbReference type="EMBL" id="JAVRAD010000020">
    <property type="protein sequence ID" value="MDX8332608.1"/>
    <property type="molecule type" value="Genomic_DNA"/>
</dbReference>
<evidence type="ECO:0000259" key="1">
    <source>
        <dbReference type="Pfam" id="PF20247"/>
    </source>
</evidence>
<evidence type="ECO:0000313" key="4">
    <source>
        <dbReference type="Proteomes" id="UP001277561"/>
    </source>
</evidence>
<dbReference type="Pfam" id="PF20247">
    <property type="entry name" value="DUF6602"/>
    <property type="match status" value="1"/>
</dbReference>
<proteinExistence type="predicted"/>
<dbReference type="RefSeq" id="WP_320187921.1">
    <property type="nucleotide sequence ID" value="NZ_CP133554.1"/>
</dbReference>
<protein>
    <recommendedName>
        <fullName evidence="1">DUF6602 domain-containing protein</fullName>
    </recommendedName>
</protein>
<accession>A0AAW9FND8</accession>
<feature type="domain" description="DUF6602" evidence="1">
    <location>
        <begin position="27"/>
        <end position="130"/>
    </location>
</feature>
<gene>
    <name evidence="2" type="ORF">RMR22_22765</name>
    <name evidence="3" type="ORF">RMS29_25725</name>
</gene>
<evidence type="ECO:0000313" key="2">
    <source>
        <dbReference type="EMBL" id="MDX8305077.1"/>
    </source>
</evidence>
<evidence type="ECO:0000313" key="3">
    <source>
        <dbReference type="EMBL" id="MDX8332608.1"/>
    </source>
</evidence>
<organism evidence="2">
    <name type="scientific">Agrobacterium rosae</name>
    <dbReference type="NCBI Taxonomy" id="1972867"/>
    <lineage>
        <taxon>Bacteria</taxon>
        <taxon>Pseudomonadati</taxon>
        <taxon>Pseudomonadota</taxon>
        <taxon>Alphaproteobacteria</taxon>
        <taxon>Hyphomicrobiales</taxon>
        <taxon>Rhizobiaceae</taxon>
        <taxon>Rhizobium/Agrobacterium group</taxon>
        <taxon>Agrobacterium</taxon>
    </lineage>
</organism>
<name>A0AAW9FND8_9HYPH</name>
<reference evidence="2 4" key="1">
    <citation type="journal article" date="2023" name="Phytobiomes J">
        <title>Deciphering the key players within the bacterial microbiota associated with aerial crown gall tumors on rhododendron: Insights into the gallobiome.</title>
        <authorList>
            <person name="Kuzmanovic N."/>
            <person name="Nesme J."/>
            <person name="Wolf J."/>
            <person name="Neumann-Schaal M."/>
            <person name="Petersen J."/>
            <person name="Fernandez-Gnecco G."/>
            <person name="Sproeer C."/>
            <person name="Bunk B."/>
            <person name="Overmann J."/>
            <person name="Sorensen S.J."/>
            <person name="Idczak E."/>
            <person name="Smalla K."/>
        </authorList>
    </citation>
    <scope>NUCLEOTIDE SEQUENCE</scope>
    <source>
        <strain evidence="2">Rho-11.1</strain>
        <strain evidence="3">Rho-14.1</strain>
        <strain evidence="4">rho-14.1</strain>
    </source>
</reference>
<dbReference type="InterPro" id="IPR046537">
    <property type="entry name" value="DUF6602"/>
</dbReference>
<dbReference type="EMBL" id="JAVRAF010000013">
    <property type="protein sequence ID" value="MDX8305077.1"/>
    <property type="molecule type" value="Genomic_DNA"/>
</dbReference>